<protein>
    <submittedName>
        <fullName evidence="2">Uncharacterized protein</fullName>
    </submittedName>
</protein>
<comment type="caution">
    <text evidence="2">The sequence shown here is derived from an EMBL/GenBank/DDBJ whole genome shotgun (WGS) entry which is preliminary data.</text>
</comment>
<feature type="chain" id="PRO_5043370020" evidence="1">
    <location>
        <begin position="17"/>
        <end position="2165"/>
    </location>
</feature>
<dbReference type="EMBL" id="CAJZBQ010000033">
    <property type="protein sequence ID" value="CAG9323210.1"/>
    <property type="molecule type" value="Genomic_DNA"/>
</dbReference>
<gene>
    <name evidence="2" type="ORF">BSTOLATCC_MIC33111</name>
</gene>
<dbReference type="PROSITE" id="PS51257">
    <property type="entry name" value="PROKAR_LIPOPROTEIN"/>
    <property type="match status" value="1"/>
</dbReference>
<evidence type="ECO:0000256" key="1">
    <source>
        <dbReference type="SAM" id="SignalP"/>
    </source>
</evidence>
<accession>A0AAU9JI81</accession>
<keyword evidence="1" id="KW-0732">Signal</keyword>
<evidence type="ECO:0000313" key="3">
    <source>
        <dbReference type="Proteomes" id="UP001162131"/>
    </source>
</evidence>
<feature type="signal peptide" evidence="1">
    <location>
        <begin position="1"/>
        <end position="16"/>
    </location>
</feature>
<dbReference type="Proteomes" id="UP001162131">
    <property type="component" value="Unassembled WGS sequence"/>
</dbReference>
<reference evidence="2" key="1">
    <citation type="submission" date="2021-09" db="EMBL/GenBank/DDBJ databases">
        <authorList>
            <consortium name="AG Swart"/>
            <person name="Singh M."/>
            <person name="Singh A."/>
            <person name="Seah K."/>
            <person name="Emmerich C."/>
        </authorList>
    </citation>
    <scope>NUCLEOTIDE SEQUENCE</scope>
    <source>
        <strain evidence="2">ATCC30299</strain>
    </source>
</reference>
<proteinExistence type="predicted"/>
<name>A0AAU9JI81_9CILI</name>
<organism evidence="2 3">
    <name type="scientific">Blepharisma stoltei</name>
    <dbReference type="NCBI Taxonomy" id="1481888"/>
    <lineage>
        <taxon>Eukaryota</taxon>
        <taxon>Sar</taxon>
        <taxon>Alveolata</taxon>
        <taxon>Ciliophora</taxon>
        <taxon>Postciliodesmatophora</taxon>
        <taxon>Heterotrichea</taxon>
        <taxon>Heterotrichida</taxon>
        <taxon>Blepharismidae</taxon>
        <taxon>Blepharisma</taxon>
    </lineage>
</organism>
<sequence>MKIFIALIAQIWLAACLSIGVKDSTLDPGRILWPKETWVSSPIQVSQTNAGSSVILTFTFRPSTTLSNGILEVDLPSGLSGGPFYLSGNFVQNQDQSLSTTSITLPSSPGVYGPFVLITRSSSTGQIYDANYIFGCLATTSSVPTSSTLIVTNAAASPIVGTTDTLYFAFSIIQSLWKYDIIEIVPPSTFTPSLSVSCASVTVTGTINLLYGPAKNNNLPCALAAQSSSTTGPQTVSSSSNSVYIYGLSQDVYLSSSILSIKLSVSTFTYPGYQQPSSSNTWKLKIWRWGTSTLIASYIAPGGPATPTYGSITATWTPVSGISATDVVSGMTIFTKVAFTTSHDIPAGGTAVIVFSNVDISGKWWAELDNSGSSGSSQCYITPAISGASCTVNSSTQVTLTFTSGKKSGAITIALLVTFSSGPKIASIITSNGSYNIDYSASLPSWTLSSANLAYNYFKFHAMGDASDTTNTKYPALANSGTYSTGFLYGADTSHDLFWAFKPAATWTTSTALTITLQMSTSALSLTQPYIGSGFTAYELNSALSGSATALSGSSLKGTYTVSGSTITVGFTTAPTSSYYFIFAFGGSMTALPYVSSNLGTFYECYATSTTGSSKEIGSSVYSVLTKDYGGSGIYAKPLCKDNNAPGIPLLSVFTAKIMTIDFGSASYVLEIQIANGGDLGTGLNAGDSIPLQSSAGSSVSATLYSISNPTTIRITGLGSIATSTTVSTFLAMGVISGATTFDSTSYLYYTTSSDPSIKNALYMSQITQITSMTSGTTSLTSGSQTSSWGVSISSSLTITAKAASSTTSNTYIGIGLPVGFTLSSPAISVASAMPTSSYYASNSNAYSKGGFIVGISTSSTFAFTSGTNVAMSVTGVVAPGYAGSSSSSNTVYFNLFAVTSGGVGGSCSISDATHLSGIVNLGSIGTVTCTPSATYAAGPDSVSITISLSLVTANPIPAGGKITLILSSSWSYYSSTCTASGLSDMDSTNKVTCSIASSMLTITKFAAIPSGTINISIPQVLPPLSAGNYQCFTTVLTQDAKSNYIDTGTGLTQNVVLTSPGTAGTSTSITATAYPNFAGASGVDIYLSFSLSKALPAGSLIGINPGFATWSRSTGDIKDYCWASIDYKSCTIISTTKLEITTTKDLIAGTTIQIYLDSVLSLPSTVGATSSGWQISTSWQSTTITSDPNPGTSFTINAGVSTLIAISSVKISDVKNAAEAATYVFSFSSGADVASGDYFVIQFPRNFDPYIGDAINTYSDCLPNTWLLSCNSTALGSVSCASDHWYLLINGISKTSTASTILDLTVQSVRNPAAGTTGYFNIYHYASAGTVKAYFTSTTSVTTTSVSPSSIILKDVLSSSSQLVASSKYTFDFYVASATYTNDIKFVITFPEQFNLQLYIGTSTACSTSYYDESNSAGTDYTKALSWISATSCAVSGQQVTLAIPSGTSQAFASTSRVQISLTSINNPQWGIDRSDVGWDNIYTATYGNFDYWTSRFVVSAISATSTAISAKSYGILNSAYLGYSLNTISAIIGSYDPATKNGKIQVAPGTQTSDITITLDDNWPLKSRSLKLTPTTNTNYPDSGKLKYTSAHYNWIIYQMCSSLNFRVSALTGAAVGIYYIDWAVNETPQTGLSNQYSAPLSIIVEVCTLSAATIIIADIPNLIIGAQSIPIAVTLTNSPASDLTITPSFGSSTSLIAITPSSLAFKPDINVLYFQLTVSSSYTATSPTLSFTLTGTDVAAFVQPTSKSLSVSTTSSTTVSATVTLSSAVKSGTEAVITATCSQNIVLYWSLSCKGSVIPSFSEIVAATADLVTRASDTYYLQEQLDIDYEATETAPDYNKGDTDIQSFFRRKHKEHCATPWTSSQVIYAGEAATIDLNWLMGATDYTFTAYAANEVVNSTTPTTNNFTTAPLPTLSTYTVTFAGSVAQSSGFSIKSTIAKNMGINPAWLTGQVYISSSSRMLIDSIGRSAFTYNVLYDRSKPYYSPSKIIANIDEIQLTSDLYKLVGVSPTLSSGSVTTQTTPSWVAAPVNGTVGETSAVFTATSTQDGIVCVSCTESVISDKNVYAWQVVDGLDGNSLEAYADCENSTATVNTTLTVSGLTQGTVYYCYFTACNSYPLWPSCIDYTSTTPLASVTINTTTPVSDDSGAIILAVTGFLLFFN</sequence>
<evidence type="ECO:0000313" key="2">
    <source>
        <dbReference type="EMBL" id="CAG9323210.1"/>
    </source>
</evidence>
<keyword evidence="3" id="KW-1185">Reference proteome</keyword>